<organism evidence="4 5">
    <name type="scientific">Dissostichus mawsoni</name>
    <name type="common">Antarctic cod</name>
    <dbReference type="NCBI Taxonomy" id="36200"/>
    <lineage>
        <taxon>Eukaryota</taxon>
        <taxon>Metazoa</taxon>
        <taxon>Chordata</taxon>
        <taxon>Craniata</taxon>
        <taxon>Vertebrata</taxon>
        <taxon>Euteleostomi</taxon>
        <taxon>Actinopterygii</taxon>
        <taxon>Neopterygii</taxon>
        <taxon>Teleostei</taxon>
        <taxon>Neoteleostei</taxon>
        <taxon>Acanthomorphata</taxon>
        <taxon>Eupercaria</taxon>
        <taxon>Perciformes</taxon>
        <taxon>Notothenioidei</taxon>
        <taxon>Nototheniidae</taxon>
        <taxon>Dissostichus</taxon>
    </lineage>
</organism>
<dbReference type="SUPFAM" id="SSF49742">
    <property type="entry name" value="PHM/PNGase F"/>
    <property type="match status" value="1"/>
</dbReference>
<keyword evidence="2" id="KW-0732">Signal</keyword>
<keyword evidence="5" id="KW-1185">Reference proteome</keyword>
<feature type="signal peptide" evidence="2">
    <location>
        <begin position="1"/>
        <end position="25"/>
    </location>
</feature>
<proteinExistence type="predicted"/>
<accession>A0A7J5XR38</accession>
<evidence type="ECO:0000313" key="5">
    <source>
        <dbReference type="Proteomes" id="UP000518266"/>
    </source>
</evidence>
<keyword evidence="1" id="KW-1015">Disulfide bond</keyword>
<evidence type="ECO:0000259" key="3">
    <source>
        <dbReference type="Pfam" id="PF09113"/>
    </source>
</evidence>
<dbReference type="InterPro" id="IPR014784">
    <property type="entry name" value="Cu2_ascorb_mOase-like_C"/>
</dbReference>
<protein>
    <recommendedName>
        <fullName evidence="3">Peptide-N-glycosidase F C-terminal domain-containing protein</fullName>
    </recommendedName>
</protein>
<dbReference type="InterPro" id="IPR053251">
    <property type="entry name" value="N-glycanase"/>
</dbReference>
<name>A0A7J5XR38_DISMA</name>
<evidence type="ECO:0000256" key="1">
    <source>
        <dbReference type="ARBA" id="ARBA00023157"/>
    </source>
</evidence>
<dbReference type="InterPro" id="IPR015197">
    <property type="entry name" value="PngaseF_C"/>
</dbReference>
<dbReference type="PANTHER" id="PTHR39319">
    <property type="entry name" value="SI:DKEY-256H2.1"/>
    <property type="match status" value="1"/>
</dbReference>
<sequence>MVLFRPKPSMLWLVAVVLTAHVSEAAGKPKLIEDGAACESMDSAALSLRSSKASSPDGPEPGDPAAAFRVATLDGEFSYEPGAQRGPLIIHAFSNKSAFLECLWSSESSLRSLVEELPASSQVLFLSLDDSAVSDALWMREQLQRVAMRSNKEVLSRLHFSPVPVFALGNWIPNVLYYWRCMGRGCVFSQVVFKSKGWHMPIIIKRLDARYDWLSVRWDQRTYLLTDAGDGCEPSPRWRVLWPGCLRAAAPSSLSMTKSNASGVLVYTLPGNPIQDMNCVGDECDTTLGIPAAMVHLEVSVAQALQFGQPVFVSFQYTPSPNFFISIDHQGLLAEMGWFIYPSFSFINWQAQWFDFYADLQTKLQSPAKIISVFDKPCQILTSWSWMRLCRVPAGETRPVLTGITQCSCLSAAIPSARTATWSSRYWALADRRVSSDPLLDGNRCTLTMKTVWWAMPWIASLNLRFSVSNKTGRKCHNTLLCVCPQVELYAVITAHGYDNNHCGEFCVTSHNFLINNVFINTLIFDSAGSPLGCTLRVKEGAVPNEHGTWLYGRGGWCDGLQVDPWRTDITTQLNMSEFNSNTIVYFGLFEGKDPNPSQDPGYIIMYVGFRKQQWSSWKDTSKPGRVIRVGPAGPITPVTTTRLGSFMSNCGKDSVTVSCEGGRVVSVLYGGSRTLSDKSGIPGDILELGTELNKCLSPSSSQI</sequence>
<dbReference type="Proteomes" id="UP000518266">
    <property type="component" value="Unassembled WGS sequence"/>
</dbReference>
<dbReference type="PANTHER" id="PTHR39319:SF1">
    <property type="entry name" value="SI:DKEY-256H2.1"/>
    <property type="match status" value="1"/>
</dbReference>
<feature type="chain" id="PRO_5029555166" description="Peptide-N-glycosidase F C-terminal domain-containing protein" evidence="2">
    <location>
        <begin position="26"/>
        <end position="704"/>
    </location>
</feature>
<comment type="caution">
    <text evidence="4">The sequence shown here is derived from an EMBL/GenBank/DDBJ whole genome shotgun (WGS) entry which is preliminary data.</text>
</comment>
<dbReference type="AlphaFoldDB" id="A0A7J5XR38"/>
<reference evidence="4 5" key="1">
    <citation type="submission" date="2020-03" db="EMBL/GenBank/DDBJ databases">
        <title>Dissostichus mawsoni Genome sequencing and assembly.</title>
        <authorList>
            <person name="Park H."/>
        </authorList>
    </citation>
    <scope>NUCLEOTIDE SEQUENCE [LARGE SCALE GENOMIC DNA]</scope>
    <source>
        <strain evidence="4">DM0001</strain>
        <tissue evidence="4">Muscle</tissue>
    </source>
</reference>
<dbReference type="EMBL" id="JAAKFY010000021">
    <property type="protein sequence ID" value="KAF3839596.1"/>
    <property type="molecule type" value="Genomic_DNA"/>
</dbReference>
<evidence type="ECO:0000256" key="2">
    <source>
        <dbReference type="SAM" id="SignalP"/>
    </source>
</evidence>
<dbReference type="Pfam" id="PF09113">
    <property type="entry name" value="N-glycanase_C"/>
    <property type="match status" value="1"/>
</dbReference>
<evidence type="ECO:0000313" key="4">
    <source>
        <dbReference type="EMBL" id="KAF3839596.1"/>
    </source>
</evidence>
<gene>
    <name evidence="4" type="ORF">F7725_018313</name>
</gene>
<dbReference type="GO" id="GO:0016715">
    <property type="term" value="F:oxidoreductase activity, acting on paired donors, with incorporation or reduction of molecular oxygen, reduced ascorbate as one donor, and incorporation of one atom of oxygen"/>
    <property type="evidence" value="ECO:0007669"/>
    <property type="project" value="InterPro"/>
</dbReference>
<dbReference type="Gene3D" id="2.60.120.230">
    <property type="match status" value="1"/>
</dbReference>
<dbReference type="InterPro" id="IPR008977">
    <property type="entry name" value="PHM/PNGase_F_dom_sf"/>
</dbReference>
<feature type="domain" description="Peptide-N-glycosidase F C-terminal" evidence="3">
    <location>
        <begin position="486"/>
        <end position="607"/>
    </location>
</feature>
<dbReference type="OrthoDB" id="406745at2759"/>